<accession>A0A239A099</accession>
<dbReference type="AlphaFoldDB" id="A0A239A099"/>
<protein>
    <submittedName>
        <fullName evidence="2">Transposase</fullName>
    </submittedName>
</protein>
<name>A0A239A099_9PSEU</name>
<feature type="non-terminal residue" evidence="2">
    <location>
        <position position="118"/>
    </location>
</feature>
<reference evidence="3" key="1">
    <citation type="submission" date="2017-06" db="EMBL/GenBank/DDBJ databases">
        <authorList>
            <person name="Varghese N."/>
            <person name="Submissions S."/>
        </authorList>
    </citation>
    <scope>NUCLEOTIDE SEQUENCE [LARGE SCALE GENOMIC DNA]</scope>
    <source>
        <strain evidence="3">DSM 45207</strain>
    </source>
</reference>
<feature type="domain" description="Transposase IS204/IS1001/IS1096/IS1165 DDE" evidence="1">
    <location>
        <begin position="44"/>
        <end position="118"/>
    </location>
</feature>
<dbReference type="PANTHER" id="PTHR33498:SF1">
    <property type="entry name" value="TRANSPOSASE FOR INSERTION SEQUENCE ELEMENT IS1557"/>
    <property type="match status" value="1"/>
</dbReference>
<organism evidence="2 3">
    <name type="scientific">Haloechinothrix alba</name>
    <dbReference type="NCBI Taxonomy" id="664784"/>
    <lineage>
        <taxon>Bacteria</taxon>
        <taxon>Bacillati</taxon>
        <taxon>Actinomycetota</taxon>
        <taxon>Actinomycetes</taxon>
        <taxon>Pseudonocardiales</taxon>
        <taxon>Pseudonocardiaceae</taxon>
        <taxon>Haloechinothrix</taxon>
    </lineage>
</organism>
<dbReference type="PANTHER" id="PTHR33498">
    <property type="entry name" value="TRANSPOSASE FOR INSERTION SEQUENCE ELEMENT IS1557"/>
    <property type="match status" value="1"/>
</dbReference>
<keyword evidence="3" id="KW-1185">Reference proteome</keyword>
<dbReference type="EMBL" id="FZNW01000028">
    <property type="protein sequence ID" value="SNR89067.1"/>
    <property type="molecule type" value="Genomic_DNA"/>
</dbReference>
<dbReference type="InterPro" id="IPR047951">
    <property type="entry name" value="Transpos_ISL3"/>
</dbReference>
<evidence type="ECO:0000313" key="3">
    <source>
        <dbReference type="Proteomes" id="UP000198348"/>
    </source>
</evidence>
<dbReference type="InterPro" id="IPR002560">
    <property type="entry name" value="Transposase_DDE"/>
</dbReference>
<dbReference type="Pfam" id="PF01610">
    <property type="entry name" value="DDE_Tnp_ISL3"/>
    <property type="match status" value="1"/>
</dbReference>
<evidence type="ECO:0000313" key="2">
    <source>
        <dbReference type="EMBL" id="SNR89067.1"/>
    </source>
</evidence>
<evidence type="ECO:0000259" key="1">
    <source>
        <dbReference type="Pfam" id="PF01610"/>
    </source>
</evidence>
<dbReference type="Proteomes" id="UP000198348">
    <property type="component" value="Unassembled WGS sequence"/>
</dbReference>
<sequence length="118" mass="12459">MAQLAGRAGARALAGLGVALSRQTALRAPLRLPVPVRPVPPVGGVDDVTLRKRQCYVTVTINAETGERVDVLADRTADTLEAWLRNHPGVQVVCRDGSGAYAEAIRPALPTAVQVADR</sequence>
<proteinExistence type="predicted"/>
<gene>
    <name evidence="2" type="ORF">SAMN06265360_12827</name>
</gene>